<dbReference type="PANTHER" id="PTHR34703:SF1">
    <property type="entry name" value="ANTIPORTER SUBUNIT MNHG2-RELATED"/>
    <property type="match status" value="1"/>
</dbReference>
<dbReference type="NCBIfam" id="TIGR01300">
    <property type="entry name" value="CPA3_mnhG_phaG"/>
    <property type="match status" value="1"/>
</dbReference>
<dbReference type="GO" id="GO:0015385">
    <property type="term" value="F:sodium:proton antiporter activity"/>
    <property type="evidence" value="ECO:0007669"/>
    <property type="project" value="TreeGrafter"/>
</dbReference>
<dbReference type="RefSeq" id="WP_197454427.1">
    <property type="nucleotide sequence ID" value="NZ_CP151726.1"/>
</dbReference>
<name>A0A5C6B4B5_9BACT</name>
<feature type="transmembrane region" description="Helical" evidence="1">
    <location>
        <begin position="50"/>
        <end position="71"/>
    </location>
</feature>
<dbReference type="Proteomes" id="UP000320176">
    <property type="component" value="Unassembled WGS sequence"/>
</dbReference>
<evidence type="ECO:0000256" key="1">
    <source>
        <dbReference type="SAM" id="Phobius"/>
    </source>
</evidence>
<reference evidence="2 3" key="1">
    <citation type="submission" date="2019-02" db="EMBL/GenBank/DDBJ databases">
        <title>Deep-cultivation of Planctomycetes and their phenomic and genomic characterization uncovers novel biology.</title>
        <authorList>
            <person name="Wiegand S."/>
            <person name="Jogler M."/>
            <person name="Boedeker C."/>
            <person name="Pinto D."/>
            <person name="Vollmers J."/>
            <person name="Rivas-Marin E."/>
            <person name="Kohn T."/>
            <person name="Peeters S.H."/>
            <person name="Heuer A."/>
            <person name="Rast P."/>
            <person name="Oberbeckmann S."/>
            <person name="Bunk B."/>
            <person name="Jeske O."/>
            <person name="Meyerdierks A."/>
            <person name="Storesund J.E."/>
            <person name="Kallscheuer N."/>
            <person name="Luecker S."/>
            <person name="Lage O.M."/>
            <person name="Pohl T."/>
            <person name="Merkel B.J."/>
            <person name="Hornburger P."/>
            <person name="Mueller R.-W."/>
            <person name="Bruemmer F."/>
            <person name="Labrenz M."/>
            <person name="Spormann A.M."/>
            <person name="Op Den Camp H."/>
            <person name="Overmann J."/>
            <person name="Amann R."/>
            <person name="Jetten M.S.M."/>
            <person name="Mascher T."/>
            <person name="Medema M.H."/>
            <person name="Devos D.P."/>
            <person name="Kaster A.-K."/>
            <person name="Ovreas L."/>
            <person name="Rohde M."/>
            <person name="Galperin M.Y."/>
            <person name="Jogler C."/>
        </authorList>
    </citation>
    <scope>NUCLEOTIDE SEQUENCE [LARGE SCALE GENOMIC DNA]</scope>
    <source>
        <strain evidence="2 3">Pla52n</strain>
    </source>
</reference>
<evidence type="ECO:0000313" key="3">
    <source>
        <dbReference type="Proteomes" id="UP000320176"/>
    </source>
</evidence>
<dbReference type="InterPro" id="IPR005133">
    <property type="entry name" value="PhaG_MnhG_YufB"/>
</dbReference>
<evidence type="ECO:0000313" key="2">
    <source>
        <dbReference type="EMBL" id="TWU06159.1"/>
    </source>
</evidence>
<keyword evidence="1" id="KW-0812">Transmembrane</keyword>
<dbReference type="Pfam" id="PF03334">
    <property type="entry name" value="PhaG_MnhG_YufB"/>
    <property type="match status" value="1"/>
</dbReference>
<feature type="transmembrane region" description="Helical" evidence="1">
    <location>
        <begin position="12"/>
        <end position="38"/>
    </location>
</feature>
<protein>
    <submittedName>
        <fullName evidence="2">Na(+)/H(+) antiporter subunit G</fullName>
    </submittedName>
</protein>
<dbReference type="EMBL" id="SJPN01000002">
    <property type="protein sequence ID" value="TWU06159.1"/>
    <property type="molecule type" value="Genomic_DNA"/>
</dbReference>
<feature type="transmembrane region" description="Helical" evidence="1">
    <location>
        <begin position="77"/>
        <end position="97"/>
    </location>
</feature>
<accession>A0A5C6B4B5</accession>
<proteinExistence type="predicted"/>
<keyword evidence="1" id="KW-1133">Transmembrane helix</keyword>
<keyword evidence="3" id="KW-1185">Reference proteome</keyword>
<keyword evidence="1" id="KW-0472">Membrane</keyword>
<dbReference type="AlphaFoldDB" id="A0A5C6B4B5"/>
<dbReference type="PANTHER" id="PTHR34703">
    <property type="entry name" value="ANTIPORTER SUBUNIT MNHG2-RELATED"/>
    <property type="match status" value="1"/>
</dbReference>
<sequence>MTFAELMIEVGRWATVGIAVVMILIGLFFLFVAAVGVLRLPDVFTRSHAVSLTDSLGALFLLGGLAIYQGFTTNSVKILVVLMLLYLLNPVIAHATVRSAFRCGLRPGSSDDDDVLV</sequence>
<organism evidence="2 3">
    <name type="scientific">Stieleria varia</name>
    <dbReference type="NCBI Taxonomy" id="2528005"/>
    <lineage>
        <taxon>Bacteria</taxon>
        <taxon>Pseudomonadati</taxon>
        <taxon>Planctomycetota</taxon>
        <taxon>Planctomycetia</taxon>
        <taxon>Pirellulales</taxon>
        <taxon>Pirellulaceae</taxon>
        <taxon>Stieleria</taxon>
    </lineage>
</organism>
<gene>
    <name evidence="2" type="primary">mrpG</name>
    <name evidence="2" type="ORF">Pla52n_18790</name>
</gene>
<comment type="caution">
    <text evidence="2">The sequence shown here is derived from an EMBL/GenBank/DDBJ whole genome shotgun (WGS) entry which is preliminary data.</text>
</comment>